<evidence type="ECO:0000259" key="10">
    <source>
        <dbReference type="PROSITE" id="PS51258"/>
    </source>
</evidence>
<keyword evidence="6" id="KW-0963">Cytoplasm</keyword>
<evidence type="ECO:0000256" key="8">
    <source>
        <dbReference type="SAM" id="MobiDB-lite"/>
    </source>
</evidence>
<dbReference type="AlphaFoldDB" id="A0A9Q0S282"/>
<evidence type="ECO:0000256" key="3">
    <source>
        <dbReference type="ARBA" id="ARBA00004603"/>
    </source>
</evidence>
<dbReference type="InterPro" id="IPR014772">
    <property type="entry name" value="Munc13_dom-2"/>
</dbReference>
<dbReference type="SUPFAM" id="SSF49562">
    <property type="entry name" value="C2 domain (Calcium/lipid-binding domain, CaLB)"/>
    <property type="match status" value="2"/>
</dbReference>
<dbReference type="Proteomes" id="UP001151699">
    <property type="component" value="Chromosome B"/>
</dbReference>
<evidence type="ECO:0000256" key="4">
    <source>
        <dbReference type="ARBA" id="ARBA00005823"/>
    </source>
</evidence>
<evidence type="ECO:0000256" key="1">
    <source>
        <dbReference type="ARBA" id="ARBA00004172"/>
    </source>
</evidence>
<reference evidence="12" key="1">
    <citation type="submission" date="2022-07" db="EMBL/GenBank/DDBJ databases">
        <authorList>
            <person name="Trinca V."/>
            <person name="Uliana J.V.C."/>
            <person name="Torres T.T."/>
            <person name="Ward R.J."/>
            <person name="Monesi N."/>
        </authorList>
    </citation>
    <scope>NUCLEOTIDE SEQUENCE</scope>
    <source>
        <strain evidence="12">HSMRA1968</strain>
        <tissue evidence="12">Whole embryos</tissue>
    </source>
</reference>
<dbReference type="InterPro" id="IPR010439">
    <property type="entry name" value="MUN_dom"/>
</dbReference>
<organism evidence="12 13">
    <name type="scientific">Pseudolycoriella hygida</name>
    <dbReference type="NCBI Taxonomy" id="35572"/>
    <lineage>
        <taxon>Eukaryota</taxon>
        <taxon>Metazoa</taxon>
        <taxon>Ecdysozoa</taxon>
        <taxon>Arthropoda</taxon>
        <taxon>Hexapoda</taxon>
        <taxon>Insecta</taxon>
        <taxon>Pterygota</taxon>
        <taxon>Neoptera</taxon>
        <taxon>Endopterygota</taxon>
        <taxon>Diptera</taxon>
        <taxon>Nematocera</taxon>
        <taxon>Sciaroidea</taxon>
        <taxon>Sciaridae</taxon>
        <taxon>Pseudolycoriella</taxon>
    </lineage>
</organism>
<feature type="domain" description="C2" evidence="9">
    <location>
        <begin position="1050"/>
        <end position="1178"/>
    </location>
</feature>
<dbReference type="Pfam" id="PF06292">
    <property type="entry name" value="MUN"/>
    <property type="match status" value="1"/>
</dbReference>
<evidence type="ECO:0000259" key="11">
    <source>
        <dbReference type="PROSITE" id="PS51259"/>
    </source>
</evidence>
<comment type="caution">
    <text evidence="12">The sequence shown here is derived from an EMBL/GenBank/DDBJ whole genome shotgun (WGS) entry which is preliminary data.</text>
</comment>
<dbReference type="CDD" id="cd04009">
    <property type="entry name" value="C2B_Munc13-like"/>
    <property type="match status" value="1"/>
</dbReference>
<dbReference type="GO" id="GO:0055037">
    <property type="term" value="C:recycling endosome"/>
    <property type="evidence" value="ECO:0007669"/>
    <property type="project" value="UniProtKB-SubCell"/>
</dbReference>
<dbReference type="SMART" id="SM00239">
    <property type="entry name" value="C2"/>
    <property type="match status" value="2"/>
</dbReference>
<dbReference type="Pfam" id="PF00168">
    <property type="entry name" value="C2"/>
    <property type="match status" value="3"/>
</dbReference>
<dbReference type="PANTHER" id="PTHR45999">
    <property type="entry name" value="UNC-13-4A, ISOFORM B"/>
    <property type="match status" value="1"/>
</dbReference>
<dbReference type="PROSITE" id="PS50004">
    <property type="entry name" value="C2"/>
    <property type="match status" value="2"/>
</dbReference>
<dbReference type="PROSITE" id="PS51259">
    <property type="entry name" value="MHD2"/>
    <property type="match status" value="1"/>
</dbReference>
<evidence type="ECO:0000313" key="13">
    <source>
        <dbReference type="Proteomes" id="UP001151699"/>
    </source>
</evidence>
<dbReference type="InterPro" id="IPR000008">
    <property type="entry name" value="C2_dom"/>
</dbReference>
<dbReference type="InterPro" id="IPR052095">
    <property type="entry name" value="UNC-13_domain"/>
</dbReference>
<evidence type="ECO:0000313" key="12">
    <source>
        <dbReference type="EMBL" id="KAJ6641849.1"/>
    </source>
</evidence>
<accession>A0A9Q0S282</accession>
<dbReference type="Gene3D" id="1.10.357.50">
    <property type="match status" value="1"/>
</dbReference>
<dbReference type="GO" id="GO:0005770">
    <property type="term" value="C:late endosome"/>
    <property type="evidence" value="ECO:0007669"/>
    <property type="project" value="UniProtKB-SubCell"/>
</dbReference>
<feature type="domain" description="MHD2" evidence="11">
    <location>
        <begin position="929"/>
        <end position="1039"/>
    </location>
</feature>
<dbReference type="Gene3D" id="1.20.58.1100">
    <property type="match status" value="1"/>
</dbReference>
<dbReference type="GO" id="GO:0006887">
    <property type="term" value="P:exocytosis"/>
    <property type="evidence" value="ECO:0007669"/>
    <property type="project" value="UniProtKB-KW"/>
</dbReference>
<evidence type="ECO:0000256" key="2">
    <source>
        <dbReference type="ARBA" id="ARBA00004496"/>
    </source>
</evidence>
<evidence type="ECO:0000259" key="9">
    <source>
        <dbReference type="PROSITE" id="PS50004"/>
    </source>
</evidence>
<feature type="compositionally biased region" description="Polar residues" evidence="8">
    <location>
        <begin position="59"/>
        <end position="68"/>
    </location>
</feature>
<keyword evidence="7" id="KW-0967">Endosome</keyword>
<feature type="domain" description="C2" evidence="9">
    <location>
        <begin position="223"/>
        <end position="413"/>
    </location>
</feature>
<dbReference type="Gene3D" id="2.60.40.150">
    <property type="entry name" value="C2 domain"/>
    <property type="match status" value="2"/>
</dbReference>
<name>A0A9Q0S282_9DIPT</name>
<gene>
    <name evidence="12" type="primary">BAIAP3</name>
    <name evidence="12" type="ORF">Bhyg_06794</name>
</gene>
<comment type="subcellular location">
    <subcellularLocation>
        <location evidence="2">Cytoplasm</location>
    </subcellularLocation>
    <subcellularLocation>
        <location evidence="3">Late endosome</location>
    </subcellularLocation>
    <subcellularLocation>
        <location evidence="1">Recycling endosome</location>
    </subcellularLocation>
</comment>
<evidence type="ECO:0000256" key="7">
    <source>
        <dbReference type="ARBA" id="ARBA00022753"/>
    </source>
</evidence>
<keyword evidence="13" id="KW-1185">Reference proteome</keyword>
<dbReference type="InterPro" id="IPR035892">
    <property type="entry name" value="C2_domain_sf"/>
</dbReference>
<feature type="compositionally biased region" description="Polar residues" evidence="8">
    <location>
        <begin position="19"/>
        <end position="33"/>
    </location>
</feature>
<keyword evidence="5" id="KW-0268">Exocytosis</keyword>
<dbReference type="InterPro" id="IPR014770">
    <property type="entry name" value="Munc13_1"/>
</dbReference>
<protein>
    <submittedName>
        <fullName evidence="12">BAI1-associated protein 3</fullName>
    </submittedName>
</protein>
<feature type="region of interest" description="Disordered" evidence="8">
    <location>
        <begin position="1"/>
        <end position="104"/>
    </location>
</feature>
<dbReference type="PROSITE" id="PS51258">
    <property type="entry name" value="MHD1"/>
    <property type="match status" value="1"/>
</dbReference>
<evidence type="ECO:0000256" key="5">
    <source>
        <dbReference type="ARBA" id="ARBA00022483"/>
    </source>
</evidence>
<evidence type="ECO:0000256" key="6">
    <source>
        <dbReference type="ARBA" id="ARBA00022490"/>
    </source>
</evidence>
<dbReference type="GO" id="GO:0099503">
    <property type="term" value="C:secretory vesicle"/>
    <property type="evidence" value="ECO:0007669"/>
    <property type="project" value="TreeGrafter"/>
</dbReference>
<dbReference type="PANTHER" id="PTHR45999:SF4">
    <property type="entry name" value="UNC-13-4A, ISOFORM B"/>
    <property type="match status" value="1"/>
</dbReference>
<comment type="similarity">
    <text evidence="4">Belongs to the unc-13 family.</text>
</comment>
<sequence>MTSCRLGQDVGLSPRRFSLSRQESTEPSQPQPSTDKKETNSTQVHHGFPKVVPAPGTVTPPQSQGSVRRQSRALECLAPPRKGSFRQRHSPVHQPTPPDRPPLVFCKRRLSWPEVDPTSTSGVQETDGSYFESFTALSWKRDNRRFSAVRVSETRAETLLECEKEQPTEDDIERPDEKEHLYVDVLYVITNTVGAPPAPGGQFAHYKEEMYLQVQRAFGISPDRHYRLLNAATEEKPKIVVLTVLVQEAESIEAKDANGFSDPYCMLGIQPAGAPISPQPPLTPRTLSDVGFDNNLDSSHHDKLRKHHSFRLSFKRKDGGRREQRDSLGGPVPAKFIRATTIKPHTLSPKWNEKFKFDIDDINNDTFHLDIWDHDDESCVMDAVSRLNEVRGVRGLGRFFKQDIPSTGLEGWFKLEARSQRSTVQGKIRLKLWLSTRDDRGFSEEDNSLEVRKLSRLQKVIMSHEISKHEPSWTWSGELPGPAMTIFHQMAVQGNLTDLQCALARFVAVVQVNRLAPIDPKFIHRLLVDIDKLWFQAAQESVTRELEQWLAEAMTSFVDKSLNQIRRHRDIFPALHPPSLHRLEFLLRCLGLVCPFNKGVRGEIVGALRKGSVQWAQFYLRESQRSPNSMVCFTTTLVANLQLGLSYYHSIFDATNGIQYFSIIYKQFDAILAEEVTSRMETGQVLGTTLTQCTVLEGDKEPPDIRPFELYLVLQEFTTLKQHLSVMPQPPEKPLALQNYHEWFEPAIQRWIMVSKAKALQRVRAAIMLDRICEGDRIVRHSTSSVDTVSCFYQMREFWKIIAWPDSNSYTYFEAQLIEAACAAAMHYADLIHQALADGGYYDQTGPFRTSDEMCVTVNNLEYVRRGLSEFRPDTHNPLESAETLLETSLTQLESRAERVLGKLVPSMQVPLQKAVFHLAWSPDSLPTNQAIVPLLEYLDIHLSALNSALLTKNFNRALTLIWNTVLGELSRQTDAAGEGDRPANFYDRLHEALQLLVDFFNAEGLGLSTEILQNESFWRVEQRLQYYRKETDQLIDLFYMQRLQQQMMTSPGPYGVLAVRAYFNHDSLCVEVLHGRDIIPLDANGFSDPFVIVELLPRRLFTHCAEQHTQVHKKTLNPSFDECFEFSVSLEQCKMETSMICFTVMDHDVITTNDFAGEAFLGLGTIPGVADDNARVDNFHGLKHIELPLMHQTDKSRNIV</sequence>
<dbReference type="CDD" id="cd08676">
    <property type="entry name" value="C2A_Munc13-like"/>
    <property type="match status" value="1"/>
</dbReference>
<proteinExistence type="inferred from homology"/>
<feature type="domain" description="MHD1" evidence="10">
    <location>
        <begin position="708"/>
        <end position="832"/>
    </location>
</feature>
<dbReference type="EMBL" id="WJQU01000002">
    <property type="protein sequence ID" value="KAJ6641849.1"/>
    <property type="molecule type" value="Genomic_DNA"/>
</dbReference>
<dbReference type="OrthoDB" id="7976202at2759"/>